<sequence>MLGKSAIVAGINWWSILVFYWYIEIKQVNIHLQGNRQIVRRHAKGFIENHAITSHAICIGTVFNLAEYFGILLASRIKKRRMDVTKSVKQFHQVFVRTVFAGDGSAHDLSGGQDDEEGQQHDHSESVVQSKHIVVDSDFRQLGDVANALNHIEHVLLPHCK</sequence>
<organism evidence="2 3">
    <name type="scientific">Caerostris extrusa</name>
    <name type="common">Bark spider</name>
    <name type="synonym">Caerostris bankana</name>
    <dbReference type="NCBI Taxonomy" id="172846"/>
    <lineage>
        <taxon>Eukaryota</taxon>
        <taxon>Metazoa</taxon>
        <taxon>Ecdysozoa</taxon>
        <taxon>Arthropoda</taxon>
        <taxon>Chelicerata</taxon>
        <taxon>Arachnida</taxon>
        <taxon>Araneae</taxon>
        <taxon>Araneomorphae</taxon>
        <taxon>Entelegynae</taxon>
        <taxon>Araneoidea</taxon>
        <taxon>Araneidae</taxon>
        <taxon>Caerostris</taxon>
    </lineage>
</organism>
<evidence type="ECO:0000313" key="3">
    <source>
        <dbReference type="Proteomes" id="UP001054945"/>
    </source>
</evidence>
<gene>
    <name evidence="2" type="ORF">CEXT_448521</name>
</gene>
<proteinExistence type="predicted"/>
<keyword evidence="1" id="KW-0812">Transmembrane</keyword>
<dbReference type="EMBL" id="BPLR01007418">
    <property type="protein sequence ID" value="GIY16823.1"/>
    <property type="molecule type" value="Genomic_DNA"/>
</dbReference>
<protein>
    <submittedName>
        <fullName evidence="2">Uncharacterized protein</fullName>
    </submittedName>
</protein>
<name>A0AAV4R3D7_CAEEX</name>
<keyword evidence="1" id="KW-1133">Transmembrane helix</keyword>
<comment type="caution">
    <text evidence="2">The sequence shown here is derived from an EMBL/GenBank/DDBJ whole genome shotgun (WGS) entry which is preliminary data.</text>
</comment>
<feature type="transmembrane region" description="Helical" evidence="1">
    <location>
        <begin position="6"/>
        <end position="23"/>
    </location>
</feature>
<evidence type="ECO:0000313" key="2">
    <source>
        <dbReference type="EMBL" id="GIY16823.1"/>
    </source>
</evidence>
<accession>A0AAV4R3D7</accession>
<keyword evidence="3" id="KW-1185">Reference proteome</keyword>
<dbReference type="Proteomes" id="UP001054945">
    <property type="component" value="Unassembled WGS sequence"/>
</dbReference>
<reference evidence="2 3" key="1">
    <citation type="submission" date="2021-06" db="EMBL/GenBank/DDBJ databases">
        <title>Caerostris extrusa draft genome.</title>
        <authorList>
            <person name="Kono N."/>
            <person name="Arakawa K."/>
        </authorList>
    </citation>
    <scope>NUCLEOTIDE SEQUENCE [LARGE SCALE GENOMIC DNA]</scope>
</reference>
<evidence type="ECO:0000256" key="1">
    <source>
        <dbReference type="SAM" id="Phobius"/>
    </source>
</evidence>
<dbReference type="AlphaFoldDB" id="A0AAV4R3D7"/>
<keyword evidence="1" id="KW-0472">Membrane</keyword>